<proteinExistence type="predicted"/>
<gene>
    <name evidence="1" type="ORF">GCM10023230_27180</name>
</gene>
<protein>
    <submittedName>
        <fullName evidence="1">Uncharacterized protein</fullName>
    </submittedName>
</protein>
<name>A0ABP9A980_9FLAO</name>
<accession>A0ABP9A980</accession>
<organism evidence="1 2">
    <name type="scientific">Flavobacterium hankyongi</name>
    <dbReference type="NCBI Taxonomy" id="1176532"/>
    <lineage>
        <taxon>Bacteria</taxon>
        <taxon>Pseudomonadati</taxon>
        <taxon>Bacteroidota</taxon>
        <taxon>Flavobacteriia</taxon>
        <taxon>Flavobacteriales</taxon>
        <taxon>Flavobacteriaceae</taxon>
        <taxon>Flavobacterium</taxon>
    </lineage>
</organism>
<comment type="caution">
    <text evidence="1">The sequence shown here is derived from an EMBL/GenBank/DDBJ whole genome shotgun (WGS) entry which is preliminary data.</text>
</comment>
<sequence length="218" mass="25234">MLVSTETRWILSSDQVNIIEKWFSNYNEYFEESNLFQRQDYYLKTNSTELGIKLREPKKDEKGEVIAKLEAKKLLEDYGAKKFSNGNNGNVNSWVKFSFDTDPQKNPLDLIIGNSSNMLSSEWIKIEKDRLLVKYDAENERIVSGKEMIGSGSGIELTKYKLNNNVYYSLGIESFSDKKGNTNEVFYQTMNFLFTDIKISGLEYTNSKSYPEILLQKP</sequence>
<evidence type="ECO:0000313" key="1">
    <source>
        <dbReference type="EMBL" id="GAA4774930.1"/>
    </source>
</evidence>
<dbReference type="Proteomes" id="UP001500141">
    <property type="component" value="Unassembled WGS sequence"/>
</dbReference>
<dbReference type="RefSeq" id="WP_264543317.1">
    <property type="nucleotide sequence ID" value="NZ_BAABIP010000022.1"/>
</dbReference>
<evidence type="ECO:0000313" key="2">
    <source>
        <dbReference type="Proteomes" id="UP001500141"/>
    </source>
</evidence>
<keyword evidence="2" id="KW-1185">Reference proteome</keyword>
<dbReference type="EMBL" id="BAABIP010000022">
    <property type="protein sequence ID" value="GAA4774930.1"/>
    <property type="molecule type" value="Genomic_DNA"/>
</dbReference>
<reference evidence="2" key="1">
    <citation type="journal article" date="2019" name="Int. J. Syst. Evol. Microbiol.">
        <title>The Global Catalogue of Microorganisms (GCM) 10K type strain sequencing project: providing services to taxonomists for standard genome sequencing and annotation.</title>
        <authorList>
            <consortium name="The Broad Institute Genomics Platform"/>
            <consortium name="The Broad Institute Genome Sequencing Center for Infectious Disease"/>
            <person name="Wu L."/>
            <person name="Ma J."/>
        </authorList>
    </citation>
    <scope>NUCLEOTIDE SEQUENCE [LARGE SCALE GENOMIC DNA]</scope>
    <source>
        <strain evidence="2">JCM 18198</strain>
    </source>
</reference>